<protein>
    <recommendedName>
        <fullName evidence="4">Stress response protein rds1p</fullName>
    </recommendedName>
</protein>
<dbReference type="AlphaFoldDB" id="A0A9W9CFV2"/>
<reference evidence="2" key="1">
    <citation type="submission" date="2022-10" db="EMBL/GenBank/DDBJ databases">
        <title>Tapping the CABI collections for fungal endophytes: first genome assemblies for Collariella, Neodidymelliopsis, Ascochyta clinopodiicola, Didymella pomorum, Didymosphaeria variabile, Neocosmospora piperis and Neocucurbitaria cava.</title>
        <authorList>
            <person name="Hill R."/>
        </authorList>
    </citation>
    <scope>NUCLEOTIDE SEQUENCE</scope>
    <source>
        <strain evidence="2">IMI 356815</strain>
    </source>
</reference>
<evidence type="ECO:0000313" key="3">
    <source>
        <dbReference type="Proteomes" id="UP001140513"/>
    </source>
</evidence>
<keyword evidence="3" id="KW-1185">Reference proteome</keyword>
<dbReference type="RefSeq" id="XP_056076204.1">
    <property type="nucleotide sequence ID" value="XM_056209382.1"/>
</dbReference>
<dbReference type="Pfam" id="PF13668">
    <property type="entry name" value="Ferritin_2"/>
    <property type="match status" value="1"/>
</dbReference>
<evidence type="ECO:0008006" key="4">
    <source>
        <dbReference type="Google" id="ProtNLM"/>
    </source>
</evidence>
<organism evidence="2 3">
    <name type="scientific">Didymosphaeria variabile</name>
    <dbReference type="NCBI Taxonomy" id="1932322"/>
    <lineage>
        <taxon>Eukaryota</taxon>
        <taxon>Fungi</taxon>
        <taxon>Dikarya</taxon>
        <taxon>Ascomycota</taxon>
        <taxon>Pezizomycotina</taxon>
        <taxon>Dothideomycetes</taxon>
        <taxon>Pleosporomycetidae</taxon>
        <taxon>Pleosporales</taxon>
        <taxon>Massarineae</taxon>
        <taxon>Didymosphaeriaceae</taxon>
        <taxon>Didymosphaeria</taxon>
    </lineage>
</organism>
<dbReference type="EMBL" id="JAPEUX010000001">
    <property type="protein sequence ID" value="KAJ4360002.1"/>
    <property type="molecule type" value="Genomic_DNA"/>
</dbReference>
<dbReference type="OrthoDB" id="1001765at2759"/>
<feature type="signal peptide" evidence="1">
    <location>
        <begin position="1"/>
        <end position="19"/>
    </location>
</feature>
<comment type="caution">
    <text evidence="2">The sequence shown here is derived from an EMBL/GenBank/DDBJ whole genome shotgun (WGS) entry which is preliminary data.</text>
</comment>
<feature type="chain" id="PRO_5040825550" description="Stress response protein rds1p" evidence="1">
    <location>
        <begin position="20"/>
        <end position="360"/>
    </location>
</feature>
<keyword evidence="1" id="KW-0732">Signal</keyword>
<dbReference type="Proteomes" id="UP001140513">
    <property type="component" value="Unassembled WGS sequence"/>
</dbReference>
<dbReference type="GeneID" id="80904091"/>
<evidence type="ECO:0000313" key="2">
    <source>
        <dbReference type="EMBL" id="KAJ4360002.1"/>
    </source>
</evidence>
<name>A0A9W9CFV2_9PLEO</name>
<proteinExistence type="predicted"/>
<gene>
    <name evidence="2" type="ORF">N0V89_000561</name>
</gene>
<sequence length="360" mass="39023">MIQLRSISIILAGLSAVKAVPISDAQTPPCDLSSTSCGPVPGESDIYNDYAGKAAPFPGNSTGAIKSTTPEDDPGADDLLFQNLLAAEWVIYSFYQTAVETFNASSFIAIGLPNNTYERITEIRDNEAGHLRIFQDSISSSSVKPGPCKYEYNLTTPEFFLALQQVIEITSEAFLTGLVLQAKLDKTKSAMVAIGGIESRHSAWALIDVWGADPFTGPAETIFPYANEILDVTNQFVVPGSCPKENPVYPRPSQHLPRMNFESDSTTARPGADITFTFTKNPQYQNDKEYYAVFYHGLQKVSVPFDVKTNRTTIPAAFDSKGLILVVIADTPGAPYTDTVVAGPLTLLEQPSQITLAFGN</sequence>
<evidence type="ECO:0000256" key="1">
    <source>
        <dbReference type="SAM" id="SignalP"/>
    </source>
</evidence>
<accession>A0A9W9CFV2</accession>